<keyword evidence="4" id="KW-0675">Receptor</keyword>
<dbReference type="Proteomes" id="UP000282460">
    <property type="component" value="Unassembled WGS sequence"/>
</dbReference>
<feature type="domain" description="GGDEF" evidence="7">
    <location>
        <begin position="551"/>
        <end position="679"/>
    </location>
</feature>
<dbReference type="Pfam" id="PF01590">
    <property type="entry name" value="GAF"/>
    <property type="match status" value="1"/>
</dbReference>
<dbReference type="InterPro" id="IPR043128">
    <property type="entry name" value="Rev_trsase/Diguanyl_cyclase"/>
</dbReference>
<dbReference type="CDD" id="cd01949">
    <property type="entry name" value="GGDEF"/>
    <property type="match status" value="1"/>
</dbReference>
<dbReference type="SMART" id="SM00267">
    <property type="entry name" value="GGDEF"/>
    <property type="match status" value="1"/>
</dbReference>
<dbReference type="OrthoDB" id="23692at2"/>
<dbReference type="InterPro" id="IPR000160">
    <property type="entry name" value="GGDEF_dom"/>
</dbReference>
<dbReference type="SUPFAM" id="SSF55073">
    <property type="entry name" value="Nucleotide cyclase"/>
    <property type="match status" value="1"/>
</dbReference>
<dbReference type="PANTHER" id="PTHR46663">
    <property type="entry name" value="DIGUANYLATE CYCLASE DGCT-RELATED"/>
    <property type="match status" value="1"/>
</dbReference>
<keyword evidence="9" id="KW-1185">Reference proteome</keyword>
<dbReference type="Pfam" id="PF00360">
    <property type="entry name" value="PHY"/>
    <property type="match status" value="1"/>
</dbReference>
<dbReference type="InterPro" id="IPR013515">
    <property type="entry name" value="Phytochrome_cen-reg"/>
</dbReference>
<evidence type="ECO:0000313" key="9">
    <source>
        <dbReference type="Proteomes" id="UP000282460"/>
    </source>
</evidence>
<dbReference type="NCBIfam" id="TIGR00254">
    <property type="entry name" value="GGDEF"/>
    <property type="match status" value="1"/>
</dbReference>
<evidence type="ECO:0000256" key="5">
    <source>
        <dbReference type="SAM" id="MobiDB-lite"/>
    </source>
</evidence>
<evidence type="ECO:0000256" key="2">
    <source>
        <dbReference type="ARBA" id="ARBA00022606"/>
    </source>
</evidence>
<dbReference type="InterPro" id="IPR001294">
    <property type="entry name" value="Phytochrome"/>
</dbReference>
<feature type="compositionally biased region" description="Polar residues" evidence="5">
    <location>
        <begin position="8"/>
        <end position="19"/>
    </location>
</feature>
<keyword evidence="3" id="KW-0157">Chromophore</keyword>
<evidence type="ECO:0000256" key="3">
    <source>
        <dbReference type="ARBA" id="ARBA00022991"/>
    </source>
</evidence>
<evidence type="ECO:0000313" key="8">
    <source>
        <dbReference type="EMBL" id="RLQ83929.1"/>
    </source>
</evidence>
<dbReference type="Gene3D" id="3.30.450.20">
    <property type="entry name" value="PAS domain"/>
    <property type="match status" value="1"/>
</dbReference>
<reference evidence="8 9" key="1">
    <citation type="submission" date="2018-10" db="EMBL/GenBank/DDBJ databases">
        <authorList>
            <person name="Li J."/>
        </authorList>
    </citation>
    <scope>NUCLEOTIDE SEQUENCE [LARGE SCALE GENOMIC DNA]</scope>
    <source>
        <strain evidence="8 9">ZD1-4</strain>
    </source>
</reference>
<organism evidence="8 9">
    <name type="scientific">Mycetocola zhadangensis</name>
    <dbReference type="NCBI Taxonomy" id="1164595"/>
    <lineage>
        <taxon>Bacteria</taxon>
        <taxon>Bacillati</taxon>
        <taxon>Actinomycetota</taxon>
        <taxon>Actinomycetes</taxon>
        <taxon>Micrococcales</taxon>
        <taxon>Microbacteriaceae</taxon>
        <taxon>Mycetocola</taxon>
    </lineage>
</organism>
<dbReference type="InterPro" id="IPR029787">
    <property type="entry name" value="Nucleotide_cyclase"/>
</dbReference>
<dbReference type="InterPro" id="IPR043150">
    <property type="entry name" value="Phytochrome_PHY_sf"/>
</dbReference>
<dbReference type="AlphaFoldDB" id="A0A3L7J0P7"/>
<gene>
    <name evidence="8" type="ORF">D9V28_06660</name>
</gene>
<keyword evidence="1" id="KW-0600">Photoreceptor protein</keyword>
<dbReference type="GO" id="GO:0009584">
    <property type="term" value="P:detection of visible light"/>
    <property type="evidence" value="ECO:0007669"/>
    <property type="project" value="InterPro"/>
</dbReference>
<dbReference type="InterPro" id="IPR013654">
    <property type="entry name" value="PAS_2"/>
</dbReference>
<dbReference type="Gene3D" id="3.30.70.270">
    <property type="match status" value="1"/>
</dbReference>
<dbReference type="Pfam" id="PF08446">
    <property type="entry name" value="PAS_2"/>
    <property type="match status" value="1"/>
</dbReference>
<dbReference type="SUPFAM" id="SSF55781">
    <property type="entry name" value="GAF domain-like"/>
    <property type="match status" value="2"/>
</dbReference>
<dbReference type="InterPro" id="IPR029016">
    <property type="entry name" value="GAF-like_dom_sf"/>
</dbReference>
<proteinExistence type="predicted"/>
<dbReference type="PANTHER" id="PTHR46663:SF2">
    <property type="entry name" value="GGDEF DOMAIN-CONTAINING PROTEIN"/>
    <property type="match status" value="1"/>
</dbReference>
<name>A0A3L7J0P7_9MICO</name>
<sequence>MGKAHLSTPITSDVDSQTADDGRNSAELLRLDQCAREPIRTPGSIQPHGALLALDPQSFVISIVSANCADMLGTGSPLLGQALAEVTGGTFERDVRASVSGSANELNPLHLIVGERSFDAIVHSVDGFVVIELEPELSGPSPLSTSALHALHHRLARSTTVEELRADAAAGLRALTGFDQVMIYHFHPDGHGEIVADDHADGMEPYGGLHFPASDIPAQARELYLTKLSRAIVNTSRSSVNLLTNTDESMASPLDLGQAELRSVSPHHLKFMSNMGQESTLSISMVRNGELIGMITCAHRSVLRIPFLLRRGIEVLANQIALQLDALGRVEQLTRQVAVRSMRSQLMSQLAATDDIVESLLRGEVTVQDVIEADGVAVRLGGISSVTGTVPQASERELLITHAERTWSVEPFASDAIAVDHPELAAVGRSSAGVLVLRIGGNGDYLAFFRNEILRSVSWLGDQTSANRNTVLSPRNSFSSWTDSVTDTAEPWDDLIPEAAELARDLEGALLRKAESELAHLALHDALTGLPNRRNLISQLELALDRENADTQLSLLFIDLDGFKGINDSHGHDVGDSLLTLVGQRVVSATRADDLVARLGGDEFVVLCEDAGGGEVDVIASRVRASIAEPITIGDLSLSVTASVGTAVAAGDSEASDILRRADVDMYRAKARRREPARP</sequence>
<evidence type="ECO:0000259" key="6">
    <source>
        <dbReference type="PROSITE" id="PS50046"/>
    </source>
</evidence>
<dbReference type="Gene3D" id="3.30.450.270">
    <property type="match status" value="1"/>
</dbReference>
<dbReference type="PROSITE" id="PS50046">
    <property type="entry name" value="PHYTOCHROME_2"/>
    <property type="match status" value="1"/>
</dbReference>
<evidence type="ECO:0000256" key="1">
    <source>
        <dbReference type="ARBA" id="ARBA00022543"/>
    </source>
</evidence>
<dbReference type="RefSeq" id="WP_121658974.1">
    <property type="nucleotide sequence ID" value="NZ_BMEK01000002.1"/>
</dbReference>
<protein>
    <submittedName>
        <fullName evidence="8">Sensor domain-containing diguanylate cyclase</fullName>
    </submittedName>
</protein>
<dbReference type="Gene3D" id="3.30.450.40">
    <property type="match status" value="1"/>
</dbReference>
<dbReference type="Pfam" id="PF00990">
    <property type="entry name" value="GGDEF"/>
    <property type="match status" value="1"/>
</dbReference>
<dbReference type="PRINTS" id="PR01033">
    <property type="entry name" value="PHYTOCHROME"/>
</dbReference>
<dbReference type="InterPro" id="IPR035965">
    <property type="entry name" value="PAS-like_dom_sf"/>
</dbReference>
<dbReference type="InterPro" id="IPR052163">
    <property type="entry name" value="DGC-Regulatory_Protein"/>
</dbReference>
<dbReference type="InterPro" id="IPR016132">
    <property type="entry name" value="Phyto_chromo_attachment"/>
</dbReference>
<dbReference type="GO" id="GO:0006355">
    <property type="term" value="P:regulation of DNA-templated transcription"/>
    <property type="evidence" value="ECO:0007669"/>
    <property type="project" value="InterPro"/>
</dbReference>
<dbReference type="SUPFAM" id="SSF55785">
    <property type="entry name" value="PYP-like sensor domain (PAS domain)"/>
    <property type="match status" value="1"/>
</dbReference>
<dbReference type="EMBL" id="RCWJ01000002">
    <property type="protein sequence ID" value="RLQ83929.1"/>
    <property type="molecule type" value="Genomic_DNA"/>
</dbReference>
<dbReference type="SMART" id="SM00065">
    <property type="entry name" value="GAF"/>
    <property type="match status" value="1"/>
</dbReference>
<feature type="domain" description="Phytochrome chromophore attachment site" evidence="6">
    <location>
        <begin position="160"/>
        <end position="318"/>
    </location>
</feature>
<evidence type="ECO:0000256" key="4">
    <source>
        <dbReference type="ARBA" id="ARBA00023170"/>
    </source>
</evidence>
<dbReference type="InterPro" id="IPR003018">
    <property type="entry name" value="GAF"/>
</dbReference>
<comment type="caution">
    <text evidence="8">The sequence shown here is derived from an EMBL/GenBank/DDBJ whole genome shotgun (WGS) entry which is preliminary data.</text>
</comment>
<keyword evidence="2" id="KW-0716">Sensory transduction</keyword>
<evidence type="ECO:0000259" key="7">
    <source>
        <dbReference type="PROSITE" id="PS50887"/>
    </source>
</evidence>
<dbReference type="GO" id="GO:0009881">
    <property type="term" value="F:photoreceptor activity"/>
    <property type="evidence" value="ECO:0007669"/>
    <property type="project" value="UniProtKB-KW"/>
</dbReference>
<accession>A0A3L7J0P7</accession>
<dbReference type="PROSITE" id="PS50887">
    <property type="entry name" value="GGDEF"/>
    <property type="match status" value="1"/>
</dbReference>
<feature type="region of interest" description="Disordered" evidence="5">
    <location>
        <begin position="1"/>
        <end position="21"/>
    </location>
</feature>